<protein>
    <submittedName>
        <fullName evidence="2">Uncharacterized protein</fullName>
    </submittedName>
</protein>
<evidence type="ECO:0000256" key="1">
    <source>
        <dbReference type="SAM" id="MobiDB-lite"/>
    </source>
</evidence>
<accession>A0ABQ9GTD5</accession>
<dbReference type="Proteomes" id="UP001159363">
    <property type="component" value="Chromosome 8"/>
</dbReference>
<evidence type="ECO:0000313" key="3">
    <source>
        <dbReference type="Proteomes" id="UP001159363"/>
    </source>
</evidence>
<dbReference type="EMBL" id="JARBHB010000009">
    <property type="protein sequence ID" value="KAJ8875297.1"/>
    <property type="molecule type" value="Genomic_DNA"/>
</dbReference>
<reference evidence="2 3" key="1">
    <citation type="submission" date="2023-02" db="EMBL/GenBank/DDBJ databases">
        <title>LHISI_Scaffold_Assembly.</title>
        <authorList>
            <person name="Stuart O.P."/>
            <person name="Cleave R."/>
            <person name="Magrath M.J.L."/>
            <person name="Mikheyev A.S."/>
        </authorList>
    </citation>
    <scope>NUCLEOTIDE SEQUENCE [LARGE SCALE GENOMIC DNA]</scope>
    <source>
        <strain evidence="2">Daus_M_001</strain>
        <tissue evidence="2">Leg muscle</tissue>
    </source>
</reference>
<feature type="region of interest" description="Disordered" evidence="1">
    <location>
        <begin position="165"/>
        <end position="185"/>
    </location>
</feature>
<proteinExistence type="predicted"/>
<gene>
    <name evidence="2" type="ORF">PR048_023192</name>
</gene>
<sequence>MWVVILSHDHKQCHTASQQLIRGPTVYWDVDRGECLYKHSSEGDPNAWLHHRGSKLDPRSDLRSTQNTVAPFEFRVGLEIELKFISNPRNWRLEISIRDQQPSSTNIDESEVEDHEISLVQHFYIGTKIKLDPGSELGPLYRGSGKMLVQPGINKSIAAGWDRTGDLQRREPGTPTPRPCSDVSPTIMSCDQQFSARNRKTGSRCSLAPTIPEVATADHRATRNELTALVSHTEHKNTEMNSPFHCEDVCHADVSPDFSTTDICIAIANVQKSPSCHEIRTWIICARALHPSSHGSSRSYTRHETTSRLKQAHNQAPLTVYTGLFTANARFIQAVREANLSCVLRTPAAHYGKTCPALDNIVELGQAKTNPIMYNYFVSNIVINKVGYIRDLGMLCLYYSLIGPKLEYCSVIWNNITNIGVTRIENVQKYVFKLLCLRFSTGQDFIYSNELIRYKNQTLKLCREICDDNSSPLSLRSGFMELLKYIPIYATTRDYLRLPATTRTTCDYPDYLFLPVTTLDYLRLLATNCDNLRKPATTCDNLRHFLAGEYAMFTHVDVKQRFHKCSVYREQPITGISRNFPDNFLTSATLWNCRPPVENCWYGIARVFAERHSLVMVAVSERT</sequence>
<name>A0ABQ9GTD5_9NEOP</name>
<organism evidence="2 3">
    <name type="scientific">Dryococelus australis</name>
    <dbReference type="NCBI Taxonomy" id="614101"/>
    <lineage>
        <taxon>Eukaryota</taxon>
        <taxon>Metazoa</taxon>
        <taxon>Ecdysozoa</taxon>
        <taxon>Arthropoda</taxon>
        <taxon>Hexapoda</taxon>
        <taxon>Insecta</taxon>
        <taxon>Pterygota</taxon>
        <taxon>Neoptera</taxon>
        <taxon>Polyneoptera</taxon>
        <taxon>Phasmatodea</taxon>
        <taxon>Verophasmatodea</taxon>
        <taxon>Anareolatae</taxon>
        <taxon>Phasmatidae</taxon>
        <taxon>Eurycanthinae</taxon>
        <taxon>Dryococelus</taxon>
    </lineage>
</organism>
<comment type="caution">
    <text evidence="2">The sequence shown here is derived from an EMBL/GenBank/DDBJ whole genome shotgun (WGS) entry which is preliminary data.</text>
</comment>
<evidence type="ECO:0000313" key="2">
    <source>
        <dbReference type="EMBL" id="KAJ8875297.1"/>
    </source>
</evidence>
<keyword evidence="3" id="KW-1185">Reference proteome</keyword>